<name>A0A832VXP6_9EURY</name>
<evidence type="ECO:0000256" key="1">
    <source>
        <dbReference type="SAM" id="MobiDB-lite"/>
    </source>
</evidence>
<dbReference type="Proteomes" id="UP000600363">
    <property type="component" value="Unassembled WGS sequence"/>
</dbReference>
<organism evidence="2 3">
    <name type="scientific">Methermicoccus shengliensis</name>
    <dbReference type="NCBI Taxonomy" id="660064"/>
    <lineage>
        <taxon>Archaea</taxon>
        <taxon>Methanobacteriati</taxon>
        <taxon>Methanobacteriota</taxon>
        <taxon>Stenosarchaea group</taxon>
        <taxon>Methanomicrobia</taxon>
        <taxon>Methanosarcinales</taxon>
        <taxon>Methermicoccaceae</taxon>
        <taxon>Methermicoccus</taxon>
    </lineage>
</organism>
<proteinExistence type="predicted"/>
<dbReference type="RefSeq" id="WP_042686213.1">
    <property type="nucleotide sequence ID" value="NZ_DUIH01000017.1"/>
</dbReference>
<comment type="caution">
    <text evidence="2">The sequence shown here is derived from an EMBL/GenBank/DDBJ whole genome shotgun (WGS) entry which is preliminary data.</text>
</comment>
<gene>
    <name evidence="2" type="ORF">HA299_05450</name>
</gene>
<feature type="region of interest" description="Disordered" evidence="1">
    <location>
        <begin position="57"/>
        <end position="78"/>
    </location>
</feature>
<evidence type="ECO:0000313" key="2">
    <source>
        <dbReference type="EMBL" id="HIH70037.1"/>
    </source>
</evidence>
<dbReference type="AlphaFoldDB" id="A0A832VXP6"/>
<protein>
    <recommendedName>
        <fullName evidence="4">Transposase zinc-ribbon domain-containing protein</fullName>
    </recommendedName>
</protein>
<sequence length="78" mass="8894">MRKLGCRLRCPVCGSTEIYEIAGGYMGNVYRCKHCGYVGAFVVEANEKLAREIERQYLESKDDGDEDSEAKDDNQPRR</sequence>
<evidence type="ECO:0008006" key="4">
    <source>
        <dbReference type="Google" id="ProtNLM"/>
    </source>
</evidence>
<dbReference type="EMBL" id="DUIH01000017">
    <property type="protein sequence ID" value="HIH70037.1"/>
    <property type="molecule type" value="Genomic_DNA"/>
</dbReference>
<reference evidence="2" key="1">
    <citation type="journal article" date="2020" name="bioRxiv">
        <title>A rank-normalized archaeal taxonomy based on genome phylogeny resolves widespread incomplete and uneven classifications.</title>
        <authorList>
            <person name="Rinke C."/>
            <person name="Chuvochina M."/>
            <person name="Mussig A.J."/>
            <person name="Chaumeil P.-A."/>
            <person name="Waite D.W."/>
            <person name="Whitman W.B."/>
            <person name="Parks D.H."/>
            <person name="Hugenholtz P."/>
        </authorList>
    </citation>
    <scope>NUCLEOTIDE SEQUENCE</scope>
    <source>
        <strain evidence="2">UBA12518</strain>
    </source>
</reference>
<accession>A0A832VXP6</accession>
<evidence type="ECO:0000313" key="3">
    <source>
        <dbReference type="Proteomes" id="UP000600363"/>
    </source>
</evidence>